<accession>A0ABW4KV32</accession>
<comment type="caution">
    <text evidence="2">The sequence shown here is derived from an EMBL/GenBank/DDBJ whole genome shotgun (WGS) entry which is preliminary data.</text>
</comment>
<keyword evidence="1" id="KW-1133">Transmembrane helix</keyword>
<dbReference type="RefSeq" id="WP_147911944.1">
    <property type="nucleotide sequence ID" value="NZ_JBHUEJ010000015.1"/>
</dbReference>
<protein>
    <submittedName>
        <fullName evidence="2">Type II secretion system protein GspM</fullName>
    </submittedName>
</protein>
<proteinExistence type="predicted"/>
<dbReference type="EMBL" id="JBHUEJ010000015">
    <property type="protein sequence ID" value="MFD1710185.1"/>
    <property type="molecule type" value="Genomic_DNA"/>
</dbReference>
<keyword evidence="1" id="KW-0812">Transmembrane</keyword>
<evidence type="ECO:0000313" key="3">
    <source>
        <dbReference type="Proteomes" id="UP001597304"/>
    </source>
</evidence>
<dbReference type="Proteomes" id="UP001597304">
    <property type="component" value="Unassembled WGS sequence"/>
</dbReference>
<keyword evidence="3" id="KW-1185">Reference proteome</keyword>
<dbReference type="InterPro" id="IPR034756">
    <property type="entry name" value="T2SSM_b"/>
</dbReference>
<evidence type="ECO:0000256" key="1">
    <source>
        <dbReference type="SAM" id="Phobius"/>
    </source>
</evidence>
<organism evidence="2 3">
    <name type="scientific">Ottowia flava</name>
    <dbReference type="NCBI Taxonomy" id="2675430"/>
    <lineage>
        <taxon>Bacteria</taxon>
        <taxon>Pseudomonadati</taxon>
        <taxon>Pseudomonadota</taxon>
        <taxon>Betaproteobacteria</taxon>
        <taxon>Burkholderiales</taxon>
        <taxon>Comamonadaceae</taxon>
        <taxon>Ottowia</taxon>
    </lineage>
</organism>
<name>A0ABW4KV32_9BURK</name>
<gene>
    <name evidence="2" type="primary">gspM</name>
    <name evidence="2" type="ORF">ACFSF0_06185</name>
</gene>
<evidence type="ECO:0000313" key="2">
    <source>
        <dbReference type="EMBL" id="MFD1710185.1"/>
    </source>
</evidence>
<dbReference type="Pfam" id="PF10741">
    <property type="entry name" value="T2SSM_b"/>
    <property type="match status" value="1"/>
</dbReference>
<sequence length="201" mass="21907">MISRNRHQRGSSDTHALHPWTKRAVWAVAACLLLVVFVLGWLYWVNWSRYSTAQEQLESRISRLDGILAASADIDTRLSQARAAVGPWLHKGGSEGQNAVLQSLRELVVASGATLVSSQAATVPAESEQKLPKVRVSATVAGEWAQLVQLGQALQAERPPYLVHSLNIQREGQASNKAAHRARLTLQLDAPIAQAVEEAKP</sequence>
<reference evidence="3" key="1">
    <citation type="journal article" date="2019" name="Int. J. Syst. Evol. Microbiol.">
        <title>The Global Catalogue of Microorganisms (GCM) 10K type strain sequencing project: providing services to taxonomists for standard genome sequencing and annotation.</title>
        <authorList>
            <consortium name="The Broad Institute Genomics Platform"/>
            <consortium name="The Broad Institute Genome Sequencing Center for Infectious Disease"/>
            <person name="Wu L."/>
            <person name="Ma J."/>
        </authorList>
    </citation>
    <scope>NUCLEOTIDE SEQUENCE [LARGE SCALE GENOMIC DNA]</scope>
    <source>
        <strain evidence="3">LMG 29247</strain>
    </source>
</reference>
<dbReference type="NCBIfam" id="NF040576">
    <property type="entry name" value="T2SS_GspM_XpsM"/>
    <property type="match status" value="1"/>
</dbReference>
<keyword evidence="1" id="KW-0472">Membrane</keyword>
<feature type="transmembrane region" description="Helical" evidence="1">
    <location>
        <begin position="24"/>
        <end position="44"/>
    </location>
</feature>